<protein>
    <submittedName>
        <fullName evidence="1">Uncharacterized protein</fullName>
    </submittedName>
</protein>
<accession>A0A9Q8WPY2</accession>
<dbReference type="KEGG" id="clup:CLUP02_16878"/>
<dbReference type="Gene3D" id="3.80.10.10">
    <property type="entry name" value="Ribonuclease Inhibitor"/>
    <property type="match status" value="1"/>
</dbReference>
<name>A0A9Q8WPY2_9PEZI</name>
<dbReference type="Proteomes" id="UP000830671">
    <property type="component" value="Chromosome 9"/>
</dbReference>
<gene>
    <name evidence="1" type="ORF">CLUP02_16878</name>
</gene>
<dbReference type="InterPro" id="IPR032675">
    <property type="entry name" value="LRR_dom_sf"/>
</dbReference>
<proteinExistence type="predicted"/>
<organism evidence="1 2">
    <name type="scientific">Colletotrichum lupini</name>
    <dbReference type="NCBI Taxonomy" id="145971"/>
    <lineage>
        <taxon>Eukaryota</taxon>
        <taxon>Fungi</taxon>
        <taxon>Dikarya</taxon>
        <taxon>Ascomycota</taxon>
        <taxon>Pezizomycotina</taxon>
        <taxon>Sordariomycetes</taxon>
        <taxon>Hypocreomycetidae</taxon>
        <taxon>Glomerellales</taxon>
        <taxon>Glomerellaceae</taxon>
        <taxon>Colletotrichum</taxon>
        <taxon>Colletotrichum acutatum species complex</taxon>
    </lineage>
</organism>
<evidence type="ECO:0000313" key="2">
    <source>
        <dbReference type="Proteomes" id="UP000830671"/>
    </source>
</evidence>
<keyword evidence="2" id="KW-1185">Reference proteome</keyword>
<dbReference type="EMBL" id="CP019481">
    <property type="protein sequence ID" value="UQC91344.1"/>
    <property type="molecule type" value="Genomic_DNA"/>
</dbReference>
<evidence type="ECO:0000313" key="1">
    <source>
        <dbReference type="EMBL" id="UQC91344.1"/>
    </source>
</evidence>
<reference evidence="1" key="1">
    <citation type="journal article" date="2021" name="Mol. Plant Microbe Interact.">
        <title>Complete Genome Sequence of the Plant-Pathogenic Fungus Colletotrichum lupini.</title>
        <authorList>
            <person name="Baroncelli R."/>
            <person name="Pensec F."/>
            <person name="Da Lio D."/>
            <person name="Boufleur T."/>
            <person name="Vicente I."/>
            <person name="Sarrocco S."/>
            <person name="Picot A."/>
            <person name="Baraldi E."/>
            <person name="Sukno S."/>
            <person name="Thon M."/>
            <person name="Le Floch G."/>
        </authorList>
    </citation>
    <scope>NUCLEOTIDE SEQUENCE</scope>
    <source>
        <strain evidence="1">IMI 504893</strain>
    </source>
</reference>
<dbReference type="GeneID" id="73350806"/>
<sequence length="690" mass="77881">MSAHVIIIRSVSQVLSHGYIVRAMSFGTKSRLVLVKFRWGSKGIVKLPPSRPRLPTLGFNRCFLLVINLLSGHDVFLLPHFTGTIQMMRKAGMQREANGHRRWKEASHILLLASLYLIPTTSLTEPSLNTHLQAFRYKTRQLKSFLYPLIVDHPIIKLELPRPRRLSGPTTRSTSTTDTWPLDTKAMAGATFSSLPNELITMISHHCADAYPLCLVNQRTLPLAQQGLYHTIKLPHTHYNQLVLLIRTLVETPHLRRLIREVDISSGPDAYYDPSKMKTPEIFDKWHKSILDESKLSDAEGHILLLCRQHAAMSRLNLSTIMGLLIGLLLCFVPRIYSLAISQVQDNNPASHRLQTIGLRTMLFVAISTYSVEGMKRRVCPELKWLVLLPSSTHFENFYSFGAGFKVLECFVAHPTLEAVVSSYDFGHWGLTGPLSISGTSLSMTQLILRPTGMNATTLSRALSRFPKLTHLFVEFDSLSSNGGLVIRDQLGHTITECCPCIEHLSLRFPEQGINKFFGQNPTLEIHSLISSTWNLSGLEVFRSRIAMYYSLLEGLDERAALLRYWVPRQAKLLLLDTTDTGEDMTGAPYFEGVKSLVLSLCRARQVGQLRFGTVAVSVHVGGNIDWHEVVQEARKYGAGTDFRLMVVFFPAMRQAFWASNWREIWREEIDIPARLSKQGQQQRAIVDSG</sequence>
<dbReference type="RefSeq" id="XP_049152943.1">
    <property type="nucleotide sequence ID" value="XM_049295796.1"/>
</dbReference>
<dbReference type="AlphaFoldDB" id="A0A9Q8WPY2"/>